<dbReference type="Pfam" id="PF07992">
    <property type="entry name" value="Pyr_redox_2"/>
    <property type="match status" value="1"/>
</dbReference>
<proteinExistence type="inferred from homology"/>
<gene>
    <name evidence="10" type="ORF">ENV30_06960</name>
</gene>
<protein>
    <submittedName>
        <fullName evidence="10">FAD-dependent oxidoreductase</fullName>
    </submittedName>
</protein>
<evidence type="ECO:0000256" key="3">
    <source>
        <dbReference type="ARBA" id="ARBA00022485"/>
    </source>
</evidence>
<dbReference type="GO" id="GO:0016491">
    <property type="term" value="F:oxidoreductase activity"/>
    <property type="evidence" value="ECO:0007669"/>
    <property type="project" value="UniProtKB-KW"/>
</dbReference>
<dbReference type="SUPFAM" id="SSF54862">
    <property type="entry name" value="4Fe-4S ferredoxins"/>
    <property type="match status" value="1"/>
</dbReference>
<keyword evidence="6" id="KW-0560">Oxidoreductase</keyword>
<keyword evidence="3" id="KW-0004">4Fe-4S</keyword>
<dbReference type="InterPro" id="IPR036188">
    <property type="entry name" value="FAD/NAD-bd_sf"/>
</dbReference>
<sequence>MERAPEPFGAVLVVGGGIGGIEVALDLAEAGFFVYLVEKSASIGGLMARLDKTFPTNDCAMCILSPKLVECGRHLNIEVLTLAEVVSVSGEAGDFTVTVRENPRYVDVASCTGCGDCANACPVNLPNDFEGELSTRKAIFRLFPQAFPGAFQIEKRGIPNCQAACPLEQKAQGYIALIREGRFEEALRVVRMDNPFPGICGRACHHPCMEHCQRGMLDAPLRIPYLKRFLADFEHSLGKALLPEVRGERSEKIAVVGAGPSGLSCAYFLRLLGYQVVVFEAQSHPGGMMRFGIPPYRLPRDVVEWEIRALQELGVDIRCNTAWGRDFLLQDLFAQGFSAVYLACGAWKGARLGIEGEDHPQVLDGLAYLLRCHRCEDVPRAERIAVIGGGNVAVDCARTALRQGAKEVTVYYRRSFDEMPARPEEVEEAKEEGVEFVFCAAPKRFVEVNGELLLEMAGVRLCAPDESGRRRPEIIPGSEFTVSADLYIVATGQKVVVPEKEGLELTPWGTVKVGENLATSRPGVFAGGDLVLGPATLVEAIAHGKRAAYAIDAYLRGVPFEEQRLSPAPLAIPWGKRKNPGEPPRKLGVPERVTGFAEVVSGYTEQEARDEAKRCLSCGGCAECLRCIEACRRNAIRHKDEVRLRELRVGAIIYATGTEVFDPTKRLRELGYRKYPNVITSLDFERILSASGPTKGKVVRPSDGKVPGKIAFVQCVGSRDREWGGSYCSSVCCMYAIKEALVAMEHLRVEGEISCCALPHEGGGVPLEVTVFLIDMRAFGKDFERYYERAKASGIHFVRGRVSHIAASQDGDLVVFYVDEGGKKQSETFDLVVLSVGLCVPDEEKERLARSGVALDGEGFPYFTDFGTREVRPGIFVCGSLAGPKDIPGTVVEASAVASEVGSFLAPSRFRLVREKTYPPERDVTAAPLRIGVFVCRCGINIAGVVDTKAVVEWAQNLPGVVFAEENLYTCSQDTQERIKAKIQELGLNRVVVASCSPRTHEPLFRETLKEAGLNPYLFVMANIRDQCSWVHQEEKEEATEKAKDLVAMAVAKAALLEPLAPIPVPVEKGVLVIGGGLSGMTAALEAARQGIPVYLVERKKDLGGQSPPYTVEGVDLGKLREKLKKEIAENPRITVFLESSVLEVNGFVGNFESVVQRQGTLHIVKHGGIIVATGGRAYLPQDGAFLYGRDPRVLTQRELEASIHAGTFSPPGRVVMIQCVGSRNTEHPYCSRVCCLQAVKNALRLKEISPSTEVVVLYRDMRTYGLYERYYTKAREKGVLFVRFGDEVMPAVEEGNEELLVRFVDPLLGEDVTLCADLVVLSTGIVPHEDAPALARLLKVPLTQDGFFLEAHVKLRPVDFATEGIYVCGLAHGPKLAEESILQAKAAVARLMTVLSKDVLLAEAQIASVDEKKCVACGDCERVCQYRAIAVDWEKGVARVNRALCKGCGLCSATCRSGAIRVYGFTPEAILSEVEYLYELSMGT</sequence>
<keyword evidence="8" id="KW-0411">Iron-sulfur</keyword>
<dbReference type="EMBL" id="DTFV01000100">
    <property type="protein sequence ID" value="HGI31028.1"/>
    <property type="molecule type" value="Genomic_DNA"/>
</dbReference>
<dbReference type="SUPFAM" id="SSF51905">
    <property type="entry name" value="FAD/NAD(P)-binding domain"/>
    <property type="match status" value="2"/>
</dbReference>
<dbReference type="InterPro" id="IPR023753">
    <property type="entry name" value="FAD/NAD-binding_dom"/>
</dbReference>
<name>A0A7V3YH60_9BACT</name>
<dbReference type="Pfam" id="PF14691">
    <property type="entry name" value="Fer4_20"/>
    <property type="match status" value="1"/>
</dbReference>
<evidence type="ECO:0000256" key="7">
    <source>
        <dbReference type="ARBA" id="ARBA00023004"/>
    </source>
</evidence>
<dbReference type="GO" id="GO:0051539">
    <property type="term" value="F:4 iron, 4 sulfur cluster binding"/>
    <property type="evidence" value="ECO:0007669"/>
    <property type="project" value="UniProtKB-KW"/>
</dbReference>
<dbReference type="PRINTS" id="PR00419">
    <property type="entry name" value="ADXRDTASE"/>
</dbReference>
<keyword evidence="5" id="KW-0274">FAD</keyword>
<dbReference type="Pfam" id="PF00037">
    <property type="entry name" value="Fer4"/>
    <property type="match status" value="2"/>
</dbReference>
<dbReference type="InterPro" id="IPR028261">
    <property type="entry name" value="DPD_II"/>
</dbReference>
<dbReference type="Gene3D" id="1.10.1060.10">
    <property type="entry name" value="Alpha-helical ferredoxin"/>
    <property type="match status" value="1"/>
</dbReference>
<dbReference type="Pfam" id="PF12831">
    <property type="entry name" value="FAD_oxidored"/>
    <property type="match status" value="1"/>
</dbReference>
<dbReference type="PANTHER" id="PTHR43498">
    <property type="entry name" value="FERREDOXIN:COB-COM HETERODISULFIDE REDUCTASE SUBUNIT A"/>
    <property type="match status" value="1"/>
</dbReference>
<evidence type="ECO:0000256" key="1">
    <source>
        <dbReference type="ARBA" id="ARBA00001974"/>
    </source>
</evidence>
<dbReference type="GO" id="GO:0046872">
    <property type="term" value="F:metal ion binding"/>
    <property type="evidence" value="ECO:0007669"/>
    <property type="project" value="UniProtKB-KW"/>
</dbReference>
<dbReference type="PROSITE" id="PS51379">
    <property type="entry name" value="4FE4S_FER_2"/>
    <property type="match status" value="3"/>
</dbReference>
<dbReference type="InterPro" id="IPR009051">
    <property type="entry name" value="Helical_ferredxn"/>
</dbReference>
<organism evidence="10">
    <name type="scientific">Candidatus Caldatribacterium californiense</name>
    <dbReference type="NCBI Taxonomy" id="1454726"/>
    <lineage>
        <taxon>Bacteria</taxon>
        <taxon>Pseudomonadati</taxon>
        <taxon>Atribacterota</taxon>
        <taxon>Atribacteria</taxon>
        <taxon>Atribacterales</taxon>
        <taxon>Candidatus Caldatribacteriaceae</taxon>
        <taxon>Candidatus Caldatribacterium</taxon>
    </lineage>
</organism>
<keyword evidence="4" id="KW-0479">Metal-binding</keyword>
<comment type="caution">
    <text evidence="10">The sequence shown here is derived from an EMBL/GenBank/DDBJ whole genome shotgun (WGS) entry which is preliminary data.</text>
</comment>
<evidence type="ECO:0000256" key="6">
    <source>
        <dbReference type="ARBA" id="ARBA00023002"/>
    </source>
</evidence>
<dbReference type="Gene3D" id="3.40.50.720">
    <property type="entry name" value="NAD(P)-binding Rossmann-like Domain"/>
    <property type="match status" value="1"/>
</dbReference>
<accession>A0A7V3YH60</accession>
<feature type="domain" description="4Fe-4S ferredoxin-type" evidence="9">
    <location>
        <begin position="1406"/>
        <end position="1435"/>
    </location>
</feature>
<feature type="domain" description="4Fe-4S ferredoxin-type" evidence="9">
    <location>
        <begin position="102"/>
        <end position="132"/>
    </location>
</feature>
<dbReference type="InterPro" id="IPR017896">
    <property type="entry name" value="4Fe4S_Fe-S-bd"/>
</dbReference>
<dbReference type="InterPro" id="IPR017900">
    <property type="entry name" value="4Fe4S_Fe_S_CS"/>
</dbReference>
<evidence type="ECO:0000256" key="8">
    <source>
        <dbReference type="ARBA" id="ARBA00023014"/>
    </source>
</evidence>
<reference evidence="10" key="1">
    <citation type="journal article" date="2020" name="mSystems">
        <title>Genome- and Community-Level Interaction Insights into Carbon Utilization and Element Cycling Functions of Hydrothermarchaeota in Hydrothermal Sediment.</title>
        <authorList>
            <person name="Zhou Z."/>
            <person name="Liu Y."/>
            <person name="Xu W."/>
            <person name="Pan J."/>
            <person name="Luo Z.H."/>
            <person name="Li M."/>
        </authorList>
    </citation>
    <scope>NUCLEOTIDE SEQUENCE [LARGE SCALE GENOMIC DNA]</scope>
    <source>
        <strain evidence="10">SpSt-747</strain>
    </source>
</reference>
<dbReference type="SUPFAM" id="SSF51971">
    <property type="entry name" value="Nucleotide-binding domain"/>
    <property type="match status" value="2"/>
</dbReference>
<evidence type="ECO:0000256" key="4">
    <source>
        <dbReference type="ARBA" id="ARBA00022723"/>
    </source>
</evidence>
<dbReference type="Gene3D" id="3.50.50.60">
    <property type="entry name" value="FAD/NAD(P)-binding domain"/>
    <property type="match status" value="3"/>
</dbReference>
<comment type="cofactor">
    <cofactor evidence="1">
        <name>FAD</name>
        <dbReference type="ChEBI" id="CHEBI:57692"/>
    </cofactor>
</comment>
<keyword evidence="5" id="KW-0285">Flavoprotein</keyword>
<evidence type="ECO:0000259" key="9">
    <source>
        <dbReference type="PROSITE" id="PS51379"/>
    </source>
</evidence>
<dbReference type="Gene3D" id="3.30.70.20">
    <property type="match status" value="1"/>
</dbReference>
<dbReference type="PANTHER" id="PTHR43498:SF1">
    <property type="entry name" value="COB--COM HETERODISULFIDE REDUCTASE IRON-SULFUR SUBUNIT A"/>
    <property type="match status" value="1"/>
</dbReference>
<evidence type="ECO:0000256" key="2">
    <source>
        <dbReference type="ARBA" id="ARBA00006561"/>
    </source>
</evidence>
<dbReference type="PROSITE" id="PS00198">
    <property type="entry name" value="4FE4S_FER_1"/>
    <property type="match status" value="1"/>
</dbReference>
<dbReference type="SUPFAM" id="SSF46548">
    <property type="entry name" value="alpha-helical ferredoxin"/>
    <property type="match status" value="2"/>
</dbReference>
<evidence type="ECO:0000256" key="5">
    <source>
        <dbReference type="ARBA" id="ARBA00022827"/>
    </source>
</evidence>
<evidence type="ECO:0000313" key="10">
    <source>
        <dbReference type="EMBL" id="HGI31028.1"/>
    </source>
</evidence>
<dbReference type="InterPro" id="IPR039650">
    <property type="entry name" value="HdrA-like"/>
</dbReference>
<comment type="similarity">
    <text evidence="2">Belongs to the HdrA family.</text>
</comment>
<keyword evidence="7" id="KW-0408">Iron</keyword>
<feature type="domain" description="4Fe-4S ferredoxin-type" evidence="9">
    <location>
        <begin position="1437"/>
        <end position="1466"/>
    </location>
</feature>